<reference evidence="2" key="1">
    <citation type="submission" date="2022-07" db="EMBL/GenBank/DDBJ databases">
        <title>Phylogenomic reconstructions and comparative analyses of Kickxellomycotina fungi.</title>
        <authorList>
            <person name="Reynolds N.K."/>
            <person name="Stajich J.E."/>
            <person name="Barry K."/>
            <person name="Grigoriev I.V."/>
            <person name="Crous P."/>
            <person name="Smith M.E."/>
        </authorList>
    </citation>
    <scope>NUCLEOTIDE SEQUENCE</scope>
    <source>
        <strain evidence="2">RSA 861</strain>
    </source>
</reference>
<dbReference type="InterPro" id="IPR037647">
    <property type="entry name" value="HIRIP3"/>
</dbReference>
<proteinExistence type="predicted"/>
<protein>
    <recommendedName>
        <fullName evidence="4">HIRA-interacting protein 3</fullName>
    </recommendedName>
</protein>
<dbReference type="PANTHER" id="PTHR15410:SF2">
    <property type="entry name" value="HIRA-INTERACTING PROTEIN 3"/>
    <property type="match status" value="1"/>
</dbReference>
<gene>
    <name evidence="2" type="ORF">IWQ60_009055</name>
</gene>
<dbReference type="AlphaFoldDB" id="A0A9W8DQ36"/>
<feature type="compositionally biased region" description="Basic and acidic residues" evidence="1">
    <location>
        <begin position="65"/>
        <end position="84"/>
    </location>
</feature>
<dbReference type="Proteomes" id="UP001150569">
    <property type="component" value="Unassembled WGS sequence"/>
</dbReference>
<evidence type="ECO:0008006" key="4">
    <source>
        <dbReference type="Google" id="ProtNLM"/>
    </source>
</evidence>
<dbReference type="PANTHER" id="PTHR15410">
    <property type="entry name" value="HIRA-INTERACTING PROTEIN 3"/>
    <property type="match status" value="1"/>
</dbReference>
<dbReference type="EMBL" id="JANBPT010000722">
    <property type="protein sequence ID" value="KAJ1913845.1"/>
    <property type="molecule type" value="Genomic_DNA"/>
</dbReference>
<organism evidence="2 3">
    <name type="scientific">Tieghemiomyces parasiticus</name>
    <dbReference type="NCBI Taxonomy" id="78921"/>
    <lineage>
        <taxon>Eukaryota</taxon>
        <taxon>Fungi</taxon>
        <taxon>Fungi incertae sedis</taxon>
        <taxon>Zoopagomycota</taxon>
        <taxon>Kickxellomycotina</taxon>
        <taxon>Dimargaritomycetes</taxon>
        <taxon>Dimargaritales</taxon>
        <taxon>Dimargaritaceae</taxon>
        <taxon>Tieghemiomyces</taxon>
    </lineage>
</organism>
<feature type="region of interest" description="Disordered" evidence="1">
    <location>
        <begin position="252"/>
        <end position="292"/>
    </location>
</feature>
<evidence type="ECO:0000313" key="2">
    <source>
        <dbReference type="EMBL" id="KAJ1913845.1"/>
    </source>
</evidence>
<evidence type="ECO:0000313" key="3">
    <source>
        <dbReference type="Proteomes" id="UP001150569"/>
    </source>
</evidence>
<comment type="caution">
    <text evidence="2">The sequence shown here is derived from an EMBL/GenBank/DDBJ whole genome shotgun (WGS) entry which is preliminary data.</text>
</comment>
<dbReference type="OrthoDB" id="552755at2759"/>
<accession>A0A9W8DQ36</accession>
<evidence type="ECO:0000256" key="1">
    <source>
        <dbReference type="SAM" id="MobiDB-lite"/>
    </source>
</evidence>
<name>A0A9W8DQ36_9FUNG</name>
<dbReference type="GO" id="GO:0005634">
    <property type="term" value="C:nucleus"/>
    <property type="evidence" value="ECO:0007669"/>
    <property type="project" value="TreeGrafter"/>
</dbReference>
<keyword evidence="3" id="KW-1185">Reference proteome</keyword>
<sequence length="292" mass="32372">MSNGSNSNVTTLICISVPTSITTAKRIRRLIEEQLKLEPKSLDKPPHKAMLTEYIDTLLLAKANEVDPRTSDEDHDSPTSDTKADPNPVSKGKPKTISPVKTDNEGDTDKSPAIPPAKRPAEELGYSDLSELEDEAPPVKKMRKPKGGDKPVSRATTSKSGVRSVASVDKTEHKIKQLKMYITKCGVRKVWSRELADLSSKQQIQKLQSMLVELGIEGRPTLEKCKKAQYQRELRQEQDSIAVDAIIDDGRSKGRVTRGSRDKSIPARPKRIVESDEEDDPVDFSFLGDDVE</sequence>
<feature type="region of interest" description="Disordered" evidence="1">
    <location>
        <begin position="65"/>
        <end position="165"/>
    </location>
</feature>